<dbReference type="PANTHER" id="PTHR41814:SF1">
    <property type="entry name" value="CELLULASE"/>
    <property type="match status" value="1"/>
</dbReference>
<dbReference type="STRING" id="5288.A0A5C5FL91"/>
<dbReference type="InterPro" id="IPR008928">
    <property type="entry name" value="6-hairpin_glycosidase_sf"/>
</dbReference>
<keyword evidence="4" id="KW-0326">Glycosidase</keyword>
<feature type="chain" id="PRO_5023145481" evidence="3">
    <location>
        <begin position="22"/>
        <end position="491"/>
    </location>
</feature>
<dbReference type="OrthoDB" id="4138492at2759"/>
<keyword evidence="3" id="KW-0732">Signal</keyword>
<dbReference type="InterPro" id="IPR010905">
    <property type="entry name" value="Glyco_hydro_88"/>
</dbReference>
<dbReference type="EMBL" id="SOZI01000253">
    <property type="protein sequence ID" value="TNY17079.1"/>
    <property type="molecule type" value="Genomic_DNA"/>
</dbReference>
<evidence type="ECO:0000256" key="1">
    <source>
        <dbReference type="ARBA" id="ARBA00022801"/>
    </source>
</evidence>
<protein>
    <submittedName>
        <fullName evidence="4">Six-hairpin glycosidase-like protein</fullName>
    </submittedName>
</protein>
<evidence type="ECO:0000256" key="3">
    <source>
        <dbReference type="SAM" id="SignalP"/>
    </source>
</evidence>
<feature type="region of interest" description="Disordered" evidence="2">
    <location>
        <begin position="447"/>
        <end position="468"/>
    </location>
</feature>
<dbReference type="AlphaFoldDB" id="A0A5C5FL91"/>
<accession>A0A5C5FL91</accession>
<evidence type="ECO:0000313" key="4">
    <source>
        <dbReference type="EMBL" id="TNY17079.1"/>
    </source>
</evidence>
<dbReference type="Gene3D" id="1.50.10.10">
    <property type="match status" value="1"/>
</dbReference>
<keyword evidence="1" id="KW-0378">Hydrolase</keyword>
<proteinExistence type="predicted"/>
<evidence type="ECO:0000313" key="5">
    <source>
        <dbReference type="Proteomes" id="UP000311382"/>
    </source>
</evidence>
<feature type="signal peptide" evidence="3">
    <location>
        <begin position="1"/>
        <end position="21"/>
    </location>
</feature>
<gene>
    <name evidence="4" type="ORF">DMC30DRAFT_420139</name>
</gene>
<dbReference type="SUPFAM" id="SSF48208">
    <property type="entry name" value="Six-hairpin glycosidases"/>
    <property type="match status" value="1"/>
</dbReference>
<evidence type="ECO:0000256" key="2">
    <source>
        <dbReference type="SAM" id="MobiDB-lite"/>
    </source>
</evidence>
<dbReference type="PANTHER" id="PTHR41814">
    <property type="entry name" value="EXPRESSED PROTEIN"/>
    <property type="match status" value="1"/>
</dbReference>
<dbReference type="GO" id="GO:0016798">
    <property type="term" value="F:hydrolase activity, acting on glycosyl bonds"/>
    <property type="evidence" value="ECO:0007669"/>
    <property type="project" value="UniProtKB-KW"/>
</dbReference>
<keyword evidence="5" id="KW-1185">Reference proteome</keyword>
<dbReference type="GO" id="GO:0005975">
    <property type="term" value="P:carbohydrate metabolic process"/>
    <property type="evidence" value="ECO:0007669"/>
    <property type="project" value="InterPro"/>
</dbReference>
<feature type="region of interest" description="Disordered" evidence="2">
    <location>
        <begin position="42"/>
        <end position="62"/>
    </location>
</feature>
<comment type="caution">
    <text evidence="4">The sequence shown here is derived from an EMBL/GenBank/DDBJ whole genome shotgun (WGS) entry which is preliminary data.</text>
</comment>
<dbReference type="Pfam" id="PF07470">
    <property type="entry name" value="Glyco_hydro_88"/>
    <property type="match status" value="1"/>
</dbReference>
<feature type="compositionally biased region" description="Basic and acidic residues" evidence="2">
    <location>
        <begin position="51"/>
        <end position="62"/>
    </location>
</feature>
<name>A0A5C5FL91_9BASI</name>
<dbReference type="Proteomes" id="UP000311382">
    <property type="component" value="Unassembled WGS sequence"/>
</dbReference>
<reference evidence="4 5" key="1">
    <citation type="submission" date="2019-03" db="EMBL/GenBank/DDBJ databases">
        <title>Rhodosporidium diobovatum UCD-FST 08-225 genome sequencing, assembly, and annotation.</title>
        <authorList>
            <person name="Fakankun I.U."/>
            <person name="Fristensky B."/>
            <person name="Levin D.B."/>
        </authorList>
    </citation>
    <scope>NUCLEOTIDE SEQUENCE [LARGE SCALE GENOMIC DNA]</scope>
    <source>
        <strain evidence="4 5">UCD-FST 08-225</strain>
    </source>
</reference>
<sequence>MRPCAERGSALLLLLPVVVLAALSSLGVAALPQRPPLHAALDAPHRTLSKRASDDPRLSDVSRLEDDQLEGLLTLLNRTATKSWEIGTHLTALVELSYPDLSPFSSSSSSWARPSPDVSPPPTEVLAAVASILASQPAGQAQLVPDGSAADPASVGPYVVLANFTLAEGEQIGGKSKDEVVSAVERQVEVLLRGTPRTQDGAISHRTEDVELWSDFMYMVPPFFAYLGALTSNTSLLTAAYTQCELYRSHLRDERTGLWRHINNQFEGGGGMADDGLWATGNGWAAAGMARVLATYVNHPDSDVVAEFASQSSELSRWIAEIVNAAWAQPRAKYGLRYNYLNDTSSFADASGTALLAAATFRLSVLSIADSVTAPSTDALDAAEGAYRAVVPSRVSSAGVVSPVVDPMSFSDPLDDARADGSGQSSPEAAAFVLLLEAARRDWVESNGGVEPQTTAQGDSGSGGGPSAGARSAGALCAAVVAGLLAVGLVA</sequence>
<organism evidence="4 5">
    <name type="scientific">Rhodotorula diobovata</name>
    <dbReference type="NCBI Taxonomy" id="5288"/>
    <lineage>
        <taxon>Eukaryota</taxon>
        <taxon>Fungi</taxon>
        <taxon>Dikarya</taxon>
        <taxon>Basidiomycota</taxon>
        <taxon>Pucciniomycotina</taxon>
        <taxon>Microbotryomycetes</taxon>
        <taxon>Sporidiobolales</taxon>
        <taxon>Sporidiobolaceae</taxon>
        <taxon>Rhodotorula</taxon>
    </lineage>
</organism>
<dbReference type="InterPro" id="IPR012341">
    <property type="entry name" value="6hp_glycosidase-like_sf"/>
</dbReference>